<proteinExistence type="predicted"/>
<dbReference type="Proteomes" id="UP001220610">
    <property type="component" value="Chromosome"/>
</dbReference>
<accession>A0AAJ5WRY4</accession>
<evidence type="ECO:0000313" key="2">
    <source>
        <dbReference type="EMBL" id="WEK35592.1"/>
    </source>
</evidence>
<evidence type="ECO:0000313" key="3">
    <source>
        <dbReference type="Proteomes" id="UP001220610"/>
    </source>
</evidence>
<keyword evidence="1" id="KW-0732">Signal</keyword>
<sequence>MRHLKPILIIACFLCPLWMSAQTDSTYFDAGGVLLRKEYTHHVTVKGEDLAKMPFRSLREAVNVYFSGRYTDQATLVYVVDGIPMNDADAYPIQDIESVSMVLDAQANLRTSSGSTAGNDVLILVTTRQHSGRPKGISFAGSSYLVDRHFMDGEGGGKSASSPDFFHQYYLSARFQQKKLTAGVSANILRDILPTAEFANAAKQSSTPYQLTRFRFNGWLSYQLHPRHELTARMYYMPQQAKGKDELELNFTPGQTTQFRSSQDGNQNILKASVQLRSRLWKHWENLLSVAYLNGESGLDMNQLTYVPTAAYPNNGSMLIATDRMRTEHFSIRDHIRYTLSAGQFSFQPSLDMQYHYFFYKDNYATMYGSGLVIGAEPGLGNPGSISTAGTQAKGEYYSFTPALSVEYKNVALLTAGLRKFLPTGISSQGYTPDALPFVSGTVKLGQLIQHDGQLPLSLYGSYAKLPYGTNVLGTAAADPANGYMYSVHLPGITATPGSWPTIGQDKDRSWQAGANASLLNKKLTLDYNYQDMASYITLLLGTPGPGGIFNQVSDWKLKAASHRIGIGTDLALGQLNWRAGIQATTQKQEISAVRSDSSVAPIGPATDPKNKWTGGWNNHFSIGKFNAGFNVLYYFDRQLVSNGSIVYFQEANSFMLQHIYAGINLGNTRIGNLDLYLSGRNIFRTRDGDADNTYLRYYGLGANLKL</sequence>
<reference evidence="2" key="1">
    <citation type="submission" date="2023-03" db="EMBL/GenBank/DDBJ databases">
        <title>Andean soil-derived lignocellulolytic bacterial consortium as a source of novel taxa and putative plastic-active enzymes.</title>
        <authorList>
            <person name="Diaz-Garcia L."/>
            <person name="Chuvochina M."/>
            <person name="Feuerriegel G."/>
            <person name="Bunk B."/>
            <person name="Sproer C."/>
            <person name="Streit W.R."/>
            <person name="Rodriguez L.M."/>
            <person name="Overmann J."/>
            <person name="Jimenez D.J."/>
        </authorList>
    </citation>
    <scope>NUCLEOTIDE SEQUENCE</scope>
    <source>
        <strain evidence="2">MAG 7</strain>
    </source>
</reference>
<dbReference type="SUPFAM" id="SSF56935">
    <property type="entry name" value="Porins"/>
    <property type="match status" value="1"/>
</dbReference>
<feature type="signal peptide" evidence="1">
    <location>
        <begin position="1"/>
        <end position="21"/>
    </location>
</feature>
<organism evidence="2 3">
    <name type="scientific">Candidatus Pseudobacter hemicellulosilyticus</name>
    <dbReference type="NCBI Taxonomy" id="3121375"/>
    <lineage>
        <taxon>Bacteria</taxon>
        <taxon>Pseudomonadati</taxon>
        <taxon>Bacteroidota</taxon>
        <taxon>Chitinophagia</taxon>
        <taxon>Chitinophagales</taxon>
        <taxon>Chitinophagaceae</taxon>
        <taxon>Pseudobacter</taxon>
    </lineage>
</organism>
<evidence type="ECO:0000256" key="1">
    <source>
        <dbReference type="SAM" id="SignalP"/>
    </source>
</evidence>
<protein>
    <recommendedName>
        <fullName evidence="4">TonB-dependent receptor</fullName>
    </recommendedName>
</protein>
<dbReference type="EMBL" id="CP119311">
    <property type="protein sequence ID" value="WEK35592.1"/>
    <property type="molecule type" value="Genomic_DNA"/>
</dbReference>
<evidence type="ECO:0008006" key="4">
    <source>
        <dbReference type="Google" id="ProtNLM"/>
    </source>
</evidence>
<dbReference type="AlphaFoldDB" id="A0AAJ5WRY4"/>
<gene>
    <name evidence="2" type="ORF">P0Y53_24165</name>
</gene>
<name>A0AAJ5WRY4_9BACT</name>
<feature type="chain" id="PRO_5042500707" description="TonB-dependent receptor" evidence="1">
    <location>
        <begin position="22"/>
        <end position="707"/>
    </location>
</feature>